<evidence type="ECO:0000313" key="2">
    <source>
        <dbReference type="EMBL" id="KAG8083662.1"/>
    </source>
</evidence>
<sequence length="111" mass="12233">MVASERRWRSTSPPVTRPHDDEANDATRVVADERRGVLRCGAAPAKAAMAFDLTASGSASFISPSRVVPSPYEERKIVMIGPRGWPATRGTILEDNNHNVDLWLVCFRGQK</sequence>
<reference evidence="2" key="2">
    <citation type="submission" date="2021-02" db="EMBL/GenBank/DDBJ databases">
        <authorList>
            <person name="Kimball J.A."/>
            <person name="Haas M.W."/>
            <person name="Macchietto M."/>
            <person name="Kono T."/>
            <person name="Duquette J."/>
            <person name="Shao M."/>
        </authorList>
    </citation>
    <scope>NUCLEOTIDE SEQUENCE</scope>
    <source>
        <tissue evidence="2">Fresh leaf tissue</tissue>
    </source>
</reference>
<reference evidence="2" key="1">
    <citation type="journal article" date="2021" name="bioRxiv">
        <title>Whole Genome Assembly and Annotation of Northern Wild Rice, Zizania palustris L., Supports a Whole Genome Duplication in the Zizania Genus.</title>
        <authorList>
            <person name="Haas M."/>
            <person name="Kono T."/>
            <person name="Macchietto M."/>
            <person name="Millas R."/>
            <person name="McGilp L."/>
            <person name="Shao M."/>
            <person name="Duquette J."/>
            <person name="Hirsch C.N."/>
            <person name="Kimball J."/>
        </authorList>
    </citation>
    <scope>NUCLEOTIDE SEQUENCE</scope>
    <source>
        <tissue evidence="2">Fresh leaf tissue</tissue>
    </source>
</reference>
<accession>A0A8J5TDI3</accession>
<name>A0A8J5TDI3_ZIZPA</name>
<dbReference type="Proteomes" id="UP000729402">
    <property type="component" value="Unassembled WGS sequence"/>
</dbReference>
<dbReference type="EMBL" id="JAAALK010000084">
    <property type="protein sequence ID" value="KAG8083662.1"/>
    <property type="molecule type" value="Genomic_DNA"/>
</dbReference>
<dbReference type="AlphaFoldDB" id="A0A8J5TDI3"/>
<feature type="region of interest" description="Disordered" evidence="1">
    <location>
        <begin position="1"/>
        <end position="26"/>
    </location>
</feature>
<keyword evidence="3" id="KW-1185">Reference proteome</keyword>
<protein>
    <submittedName>
        <fullName evidence="2">Uncharacterized protein</fullName>
    </submittedName>
</protein>
<organism evidence="2 3">
    <name type="scientific">Zizania palustris</name>
    <name type="common">Northern wild rice</name>
    <dbReference type="NCBI Taxonomy" id="103762"/>
    <lineage>
        <taxon>Eukaryota</taxon>
        <taxon>Viridiplantae</taxon>
        <taxon>Streptophyta</taxon>
        <taxon>Embryophyta</taxon>
        <taxon>Tracheophyta</taxon>
        <taxon>Spermatophyta</taxon>
        <taxon>Magnoliopsida</taxon>
        <taxon>Liliopsida</taxon>
        <taxon>Poales</taxon>
        <taxon>Poaceae</taxon>
        <taxon>BOP clade</taxon>
        <taxon>Oryzoideae</taxon>
        <taxon>Oryzeae</taxon>
        <taxon>Zizaniinae</taxon>
        <taxon>Zizania</taxon>
    </lineage>
</organism>
<evidence type="ECO:0000256" key="1">
    <source>
        <dbReference type="SAM" id="MobiDB-lite"/>
    </source>
</evidence>
<comment type="caution">
    <text evidence="2">The sequence shown here is derived from an EMBL/GenBank/DDBJ whole genome shotgun (WGS) entry which is preliminary data.</text>
</comment>
<gene>
    <name evidence="2" type="ORF">GUJ93_ZPchr0016g2513</name>
</gene>
<evidence type="ECO:0000313" key="3">
    <source>
        <dbReference type="Proteomes" id="UP000729402"/>
    </source>
</evidence>
<proteinExistence type="predicted"/>